<organism evidence="1 2">
    <name type="scientific">Mucuna pruriens</name>
    <name type="common">Velvet bean</name>
    <name type="synonym">Dolichos pruriens</name>
    <dbReference type="NCBI Taxonomy" id="157652"/>
    <lineage>
        <taxon>Eukaryota</taxon>
        <taxon>Viridiplantae</taxon>
        <taxon>Streptophyta</taxon>
        <taxon>Embryophyta</taxon>
        <taxon>Tracheophyta</taxon>
        <taxon>Spermatophyta</taxon>
        <taxon>Magnoliopsida</taxon>
        <taxon>eudicotyledons</taxon>
        <taxon>Gunneridae</taxon>
        <taxon>Pentapetalae</taxon>
        <taxon>rosids</taxon>
        <taxon>fabids</taxon>
        <taxon>Fabales</taxon>
        <taxon>Fabaceae</taxon>
        <taxon>Papilionoideae</taxon>
        <taxon>50 kb inversion clade</taxon>
        <taxon>NPAAA clade</taxon>
        <taxon>indigoferoid/millettioid clade</taxon>
        <taxon>Phaseoleae</taxon>
        <taxon>Mucuna</taxon>
    </lineage>
</organism>
<sequence length="132" mass="15159">MDGPLLGLFTKRCITNRHTKSKKIKEGSHLILCSGSVTIQERLLISPPEMSKHPKGIICYQRNYFTKWIETKPIAMITSEKIRRMPKDGTTNKITPNRERPFRVSEEVGKRAFRLEQPGIMPICISTITKFS</sequence>
<keyword evidence="2" id="KW-1185">Reference proteome</keyword>
<dbReference type="AlphaFoldDB" id="A0A371EQW2"/>
<reference evidence="1" key="1">
    <citation type="submission" date="2018-05" db="EMBL/GenBank/DDBJ databases">
        <title>Draft genome of Mucuna pruriens seed.</title>
        <authorList>
            <person name="Nnadi N.E."/>
            <person name="Vos R."/>
            <person name="Hasami M.H."/>
            <person name="Devisetty U.K."/>
            <person name="Aguiy J.C."/>
        </authorList>
    </citation>
    <scope>NUCLEOTIDE SEQUENCE [LARGE SCALE GENOMIC DNA]</scope>
    <source>
        <strain evidence="1">JCA_2017</strain>
    </source>
</reference>
<dbReference type="OrthoDB" id="1433117at2759"/>
<proteinExistence type="predicted"/>
<gene>
    <name evidence="1" type="ORF">CR513_52616</name>
</gene>
<evidence type="ECO:0000313" key="1">
    <source>
        <dbReference type="EMBL" id="RDX68402.1"/>
    </source>
</evidence>
<protein>
    <submittedName>
        <fullName evidence="1">Uncharacterized protein</fullName>
    </submittedName>
</protein>
<dbReference type="Proteomes" id="UP000257109">
    <property type="component" value="Unassembled WGS sequence"/>
</dbReference>
<accession>A0A371EQW2</accession>
<comment type="caution">
    <text evidence="1">The sequence shown here is derived from an EMBL/GenBank/DDBJ whole genome shotgun (WGS) entry which is preliminary data.</text>
</comment>
<feature type="non-terminal residue" evidence="1">
    <location>
        <position position="1"/>
    </location>
</feature>
<dbReference type="EMBL" id="QJKJ01012559">
    <property type="protein sequence ID" value="RDX68402.1"/>
    <property type="molecule type" value="Genomic_DNA"/>
</dbReference>
<evidence type="ECO:0000313" key="2">
    <source>
        <dbReference type="Proteomes" id="UP000257109"/>
    </source>
</evidence>
<name>A0A371EQW2_MUCPR</name>